<reference evidence="3" key="1">
    <citation type="journal article" date="2019" name="Int. J. Syst. Evol. Microbiol.">
        <title>The Global Catalogue of Microorganisms (GCM) 10K type strain sequencing project: providing services to taxonomists for standard genome sequencing and annotation.</title>
        <authorList>
            <consortium name="The Broad Institute Genomics Platform"/>
            <consortium name="The Broad Institute Genome Sequencing Center for Infectious Disease"/>
            <person name="Wu L."/>
            <person name="Ma J."/>
        </authorList>
    </citation>
    <scope>NUCLEOTIDE SEQUENCE [LARGE SCALE GENOMIC DNA]</scope>
    <source>
        <strain evidence="3">JCM 17342</strain>
    </source>
</reference>
<name>A0ABP7QZY2_9PSEU</name>
<keyword evidence="3" id="KW-1185">Reference proteome</keyword>
<dbReference type="SUPFAM" id="SSF55821">
    <property type="entry name" value="YrdC/RibB"/>
    <property type="match status" value="1"/>
</dbReference>
<evidence type="ECO:0000259" key="1">
    <source>
        <dbReference type="PROSITE" id="PS51163"/>
    </source>
</evidence>
<sequence length="206" mass="21462">MNPALDAARTALDAGNAVVLPNPLPLTHVVTATAPAAVNLAKRRPAEQAAAVWVTNDAVWRQLLPAIDADTSMAHELLREELVTLLVPVRATAPSWLAPATRDGTALLFGARWQPLLPLLDNAGVLYVSSANRTGSAPAADTASARAMFGDAALVIDLGEPAPGAREATTTVRLTGTSMSITRPGAQDGAHGGPEAYLAHLRARYR</sequence>
<evidence type="ECO:0000313" key="2">
    <source>
        <dbReference type="EMBL" id="GAA3990418.1"/>
    </source>
</evidence>
<comment type="caution">
    <text evidence="2">The sequence shown here is derived from an EMBL/GenBank/DDBJ whole genome shotgun (WGS) entry which is preliminary data.</text>
</comment>
<dbReference type="PROSITE" id="PS51163">
    <property type="entry name" value="YRDC"/>
    <property type="match status" value="1"/>
</dbReference>
<dbReference type="Gene3D" id="3.90.870.10">
    <property type="entry name" value="DHBP synthase"/>
    <property type="match status" value="1"/>
</dbReference>
<feature type="domain" description="YrdC-like" evidence="1">
    <location>
        <begin position="2"/>
        <end position="187"/>
    </location>
</feature>
<dbReference type="InterPro" id="IPR006070">
    <property type="entry name" value="Sua5-like_dom"/>
</dbReference>
<organism evidence="2 3">
    <name type="scientific">Allokutzneria multivorans</name>
    <dbReference type="NCBI Taxonomy" id="1142134"/>
    <lineage>
        <taxon>Bacteria</taxon>
        <taxon>Bacillati</taxon>
        <taxon>Actinomycetota</taxon>
        <taxon>Actinomycetes</taxon>
        <taxon>Pseudonocardiales</taxon>
        <taxon>Pseudonocardiaceae</taxon>
        <taxon>Allokutzneria</taxon>
    </lineage>
</organism>
<dbReference type="Pfam" id="PF01300">
    <property type="entry name" value="Sua5_yciO_yrdC"/>
    <property type="match status" value="1"/>
</dbReference>
<gene>
    <name evidence="2" type="ORF">GCM10022247_06450</name>
</gene>
<dbReference type="RefSeq" id="WP_344870964.1">
    <property type="nucleotide sequence ID" value="NZ_BAABAL010000004.1"/>
</dbReference>
<accession>A0ABP7QZY2</accession>
<evidence type="ECO:0000313" key="3">
    <source>
        <dbReference type="Proteomes" id="UP001501747"/>
    </source>
</evidence>
<protein>
    <recommendedName>
        <fullName evidence="1">YrdC-like domain-containing protein</fullName>
    </recommendedName>
</protein>
<dbReference type="Proteomes" id="UP001501747">
    <property type="component" value="Unassembled WGS sequence"/>
</dbReference>
<dbReference type="EMBL" id="BAABAL010000004">
    <property type="protein sequence ID" value="GAA3990418.1"/>
    <property type="molecule type" value="Genomic_DNA"/>
</dbReference>
<proteinExistence type="predicted"/>
<dbReference type="InterPro" id="IPR017945">
    <property type="entry name" value="DHBP_synth_RibB-like_a/b_dom"/>
</dbReference>